<dbReference type="Proteomes" id="UP000281406">
    <property type="component" value="Unassembled WGS sequence"/>
</dbReference>
<comment type="caution">
    <text evidence="1">The sequence shown here is derived from an EMBL/GenBank/DDBJ whole genome shotgun (WGS) entry which is preliminary data.</text>
</comment>
<accession>A0A3N0Y1G9</accession>
<evidence type="ECO:0000313" key="1">
    <source>
        <dbReference type="EMBL" id="ROL15610.1"/>
    </source>
</evidence>
<organism evidence="1 2">
    <name type="scientific">Anabarilius grahami</name>
    <name type="common">Kanglang fish</name>
    <name type="synonym">Barilius grahami</name>
    <dbReference type="NCBI Taxonomy" id="495550"/>
    <lineage>
        <taxon>Eukaryota</taxon>
        <taxon>Metazoa</taxon>
        <taxon>Chordata</taxon>
        <taxon>Craniata</taxon>
        <taxon>Vertebrata</taxon>
        <taxon>Euteleostomi</taxon>
        <taxon>Actinopterygii</taxon>
        <taxon>Neopterygii</taxon>
        <taxon>Teleostei</taxon>
        <taxon>Ostariophysi</taxon>
        <taxon>Cypriniformes</taxon>
        <taxon>Xenocyprididae</taxon>
        <taxon>Xenocypridinae</taxon>
        <taxon>Xenocypridinae incertae sedis</taxon>
        <taxon>Anabarilius</taxon>
    </lineage>
</organism>
<evidence type="ECO:0000313" key="2">
    <source>
        <dbReference type="Proteomes" id="UP000281406"/>
    </source>
</evidence>
<dbReference type="EMBL" id="RJVU01054097">
    <property type="protein sequence ID" value="ROL15610.1"/>
    <property type="molecule type" value="Genomic_DNA"/>
</dbReference>
<dbReference type="AlphaFoldDB" id="A0A3N0Y1G9"/>
<gene>
    <name evidence="1" type="ORF">DPX16_22725</name>
</gene>
<protein>
    <submittedName>
        <fullName evidence="1">Uncharacterized protein</fullName>
    </submittedName>
</protein>
<sequence length="102" mass="11620">MAYCGPLHYMVNQSHSHYLAYHGHQVRLIIIVNVTQPIVALRTVQPIGVLCIARRSWPSAYRDPLHSTAYCGHQVGLTIIILCYPAYRGPSYNWPIMSFLHT</sequence>
<name>A0A3N0Y1G9_ANAGA</name>
<keyword evidence="2" id="KW-1185">Reference proteome</keyword>
<proteinExistence type="predicted"/>
<reference evidence="1 2" key="1">
    <citation type="submission" date="2018-10" db="EMBL/GenBank/DDBJ databases">
        <title>Genome assembly for a Yunnan-Guizhou Plateau 3E fish, Anabarilius grahami (Regan), and its evolutionary and genetic applications.</title>
        <authorList>
            <person name="Jiang W."/>
        </authorList>
    </citation>
    <scope>NUCLEOTIDE SEQUENCE [LARGE SCALE GENOMIC DNA]</scope>
    <source>
        <strain evidence="1">AG-KIZ</strain>
        <tissue evidence="1">Muscle</tissue>
    </source>
</reference>